<dbReference type="Gene3D" id="3.90.550.10">
    <property type="entry name" value="Spore Coat Polysaccharide Biosynthesis Protein SpsA, Chain A"/>
    <property type="match status" value="1"/>
</dbReference>
<keyword evidence="2" id="KW-1185">Reference proteome</keyword>
<dbReference type="AlphaFoldDB" id="A0A841BKE8"/>
<comment type="caution">
    <text evidence="1">The sequence shown here is derived from an EMBL/GenBank/DDBJ whole genome shotgun (WGS) entry which is preliminary data.</text>
</comment>
<name>A0A841BKE8_9ACTN</name>
<evidence type="ECO:0000313" key="2">
    <source>
        <dbReference type="Proteomes" id="UP000587527"/>
    </source>
</evidence>
<organism evidence="1 2">
    <name type="scientific">Allocatelliglobosispora scoriae</name>
    <dbReference type="NCBI Taxonomy" id="643052"/>
    <lineage>
        <taxon>Bacteria</taxon>
        <taxon>Bacillati</taxon>
        <taxon>Actinomycetota</taxon>
        <taxon>Actinomycetes</taxon>
        <taxon>Micromonosporales</taxon>
        <taxon>Micromonosporaceae</taxon>
        <taxon>Allocatelliglobosispora</taxon>
    </lineage>
</organism>
<reference evidence="1 2" key="1">
    <citation type="submission" date="2020-08" db="EMBL/GenBank/DDBJ databases">
        <title>Sequencing the genomes of 1000 actinobacteria strains.</title>
        <authorList>
            <person name="Klenk H.-P."/>
        </authorList>
    </citation>
    <scope>NUCLEOTIDE SEQUENCE [LARGE SCALE GENOMIC DNA]</scope>
    <source>
        <strain evidence="1 2">DSM 45362</strain>
    </source>
</reference>
<gene>
    <name evidence="1" type="ORF">F4553_000611</name>
</gene>
<dbReference type="PANTHER" id="PTHR10859:SF91">
    <property type="entry name" value="DOLICHYL-PHOSPHATE BETA-GLUCOSYLTRANSFERASE"/>
    <property type="match status" value="1"/>
</dbReference>
<protein>
    <recommendedName>
        <fullName evidence="3">Glycosyltransferase</fullName>
    </recommendedName>
</protein>
<accession>A0A841BKE8</accession>
<dbReference type="EMBL" id="JACHMN010000001">
    <property type="protein sequence ID" value="MBB5867232.1"/>
    <property type="molecule type" value="Genomic_DNA"/>
</dbReference>
<proteinExistence type="predicted"/>
<dbReference type="GO" id="GO:0006487">
    <property type="term" value="P:protein N-linked glycosylation"/>
    <property type="evidence" value="ECO:0007669"/>
    <property type="project" value="TreeGrafter"/>
</dbReference>
<dbReference type="RefSeq" id="WP_184831717.1">
    <property type="nucleotide sequence ID" value="NZ_JACHMN010000001.1"/>
</dbReference>
<dbReference type="SUPFAM" id="SSF53448">
    <property type="entry name" value="Nucleotide-diphospho-sugar transferases"/>
    <property type="match status" value="1"/>
</dbReference>
<dbReference type="InterPro" id="IPR029044">
    <property type="entry name" value="Nucleotide-diphossugar_trans"/>
</dbReference>
<evidence type="ECO:0008006" key="3">
    <source>
        <dbReference type="Google" id="ProtNLM"/>
    </source>
</evidence>
<sequence>MTVGCVVPVCTVAQWQLDETCHQLADHVGRFVVVQNDDPPVPSLTAPGPDTTLLRLAGRAGKAEAYRQGLAELLRDPEISIVAQVDGDLDLPLHYLPDLISQVRSASGPEMAIANRYAAEGSRHDDHRVTVTDGLAGVVRAATGYQLVDVQAGMRVYRRGLAETFARESTSFGYGLELEQLFLAARERATVVEVPAAYRTQATSTAAEKIEDNFAVIFTYLGVHLPSAQRIALHQIMAGIKRRQSFDLDATVFGLSGTLRYTFVGRAEDDEDSYRVLHVDAQRGAGATR</sequence>
<dbReference type="Proteomes" id="UP000587527">
    <property type="component" value="Unassembled WGS sequence"/>
</dbReference>
<dbReference type="PANTHER" id="PTHR10859">
    <property type="entry name" value="GLYCOSYL TRANSFERASE"/>
    <property type="match status" value="1"/>
</dbReference>
<evidence type="ECO:0000313" key="1">
    <source>
        <dbReference type="EMBL" id="MBB5867232.1"/>
    </source>
</evidence>